<evidence type="ECO:0000313" key="2">
    <source>
        <dbReference type="EMBL" id="ACB50479.1"/>
    </source>
</evidence>
<dbReference type="AlphaFoldDB" id="B1WUM8"/>
<name>B1WUM8_CROS5</name>
<protein>
    <submittedName>
        <fullName evidence="2">Uncharacterized protein</fullName>
    </submittedName>
</protein>
<keyword evidence="3" id="KW-1185">Reference proteome</keyword>
<gene>
    <name evidence="2" type="ordered locus">cce_1129</name>
</gene>
<feature type="compositionally biased region" description="Basic and acidic residues" evidence="1">
    <location>
        <begin position="97"/>
        <end position="114"/>
    </location>
</feature>
<evidence type="ECO:0000256" key="1">
    <source>
        <dbReference type="SAM" id="MobiDB-lite"/>
    </source>
</evidence>
<dbReference type="EMBL" id="CP000806">
    <property type="protein sequence ID" value="ACB50479.1"/>
    <property type="molecule type" value="Genomic_DNA"/>
</dbReference>
<dbReference type="HOGENOM" id="CLU_2286846_0_0_3"/>
<evidence type="ECO:0000313" key="3">
    <source>
        <dbReference type="Proteomes" id="UP000001203"/>
    </source>
</evidence>
<accession>B1WUM8</accession>
<sequence>MLTVFGECPMKSISMLAMLTLSVVITSSLGTKTVNAQIIELGDDVRVDFSNERRRRSRTNVRVYGDNGRLTVGVEEQRRPQTRIRINDRNGSPSLDIRQERPAPEERVRVSFPF</sequence>
<dbReference type="eggNOG" id="ENOG5032H64">
    <property type="taxonomic scope" value="Bacteria"/>
</dbReference>
<reference evidence="2 3" key="1">
    <citation type="journal article" date="2008" name="Proc. Natl. Acad. Sci. U.S.A.">
        <title>The genome of Cyanothece 51142, a unicellular diazotrophic cyanobacterium important in the marine nitrogen cycle.</title>
        <authorList>
            <person name="Welsh E.A."/>
            <person name="Liberton M."/>
            <person name="Stoeckel J."/>
            <person name="Loh T."/>
            <person name="Elvitigala T."/>
            <person name="Wang C."/>
            <person name="Wollam A."/>
            <person name="Fulton R.S."/>
            <person name="Clifton S.W."/>
            <person name="Jacobs J.M."/>
            <person name="Aurora R."/>
            <person name="Ghosh B.K."/>
            <person name="Sherman L.A."/>
            <person name="Smith R.D."/>
            <person name="Wilson R.K."/>
            <person name="Pakrasi H.B."/>
        </authorList>
    </citation>
    <scope>NUCLEOTIDE SEQUENCE [LARGE SCALE GENOMIC DNA]</scope>
    <source>
        <strain evidence="3">ATCC 51142 / BH68</strain>
    </source>
</reference>
<organism evidence="2 3">
    <name type="scientific">Crocosphaera subtropica (strain ATCC 51142 / BH68)</name>
    <name type="common">Cyanothece sp. (strain ATCC 51142)</name>
    <dbReference type="NCBI Taxonomy" id="43989"/>
    <lineage>
        <taxon>Bacteria</taxon>
        <taxon>Bacillati</taxon>
        <taxon>Cyanobacteriota</taxon>
        <taxon>Cyanophyceae</taxon>
        <taxon>Oscillatoriophycideae</taxon>
        <taxon>Chroococcales</taxon>
        <taxon>Aphanothecaceae</taxon>
        <taxon>Crocosphaera</taxon>
        <taxon>Crocosphaera subtropica</taxon>
    </lineage>
</organism>
<feature type="region of interest" description="Disordered" evidence="1">
    <location>
        <begin position="86"/>
        <end position="114"/>
    </location>
</feature>
<dbReference type="Proteomes" id="UP000001203">
    <property type="component" value="Chromosome circular"/>
</dbReference>
<dbReference type="KEGG" id="cyt:cce_1129"/>
<proteinExistence type="predicted"/>